<dbReference type="Proteomes" id="UP001201812">
    <property type="component" value="Unassembled WGS sequence"/>
</dbReference>
<sequence length="86" mass="9610">MMPVFQMTLFFLLLAAIGNVEGLLCPEKCFSDPLNCFLDDACVLENCCIRYPLHNRLTPTDPCDACALEKGCEKEAQFCVSHNCCK</sequence>
<keyword evidence="3" id="KW-1185">Reference proteome</keyword>
<name>A0AAD4R0R8_9BILA</name>
<evidence type="ECO:0000313" key="2">
    <source>
        <dbReference type="EMBL" id="KAI1702445.1"/>
    </source>
</evidence>
<feature type="chain" id="PRO_5042173370" evidence="1">
    <location>
        <begin position="23"/>
        <end position="86"/>
    </location>
</feature>
<feature type="signal peptide" evidence="1">
    <location>
        <begin position="1"/>
        <end position="22"/>
    </location>
</feature>
<accession>A0AAD4R0R8</accession>
<evidence type="ECO:0000256" key="1">
    <source>
        <dbReference type="SAM" id="SignalP"/>
    </source>
</evidence>
<reference evidence="2" key="1">
    <citation type="submission" date="2022-01" db="EMBL/GenBank/DDBJ databases">
        <title>Genome Sequence Resource for Two Populations of Ditylenchus destructor, the Migratory Endoparasitic Phytonematode.</title>
        <authorList>
            <person name="Zhang H."/>
            <person name="Lin R."/>
            <person name="Xie B."/>
        </authorList>
    </citation>
    <scope>NUCLEOTIDE SEQUENCE</scope>
    <source>
        <strain evidence="2">BazhouSP</strain>
    </source>
</reference>
<gene>
    <name evidence="2" type="ORF">DdX_15456</name>
</gene>
<evidence type="ECO:0000313" key="3">
    <source>
        <dbReference type="Proteomes" id="UP001201812"/>
    </source>
</evidence>
<organism evidence="2 3">
    <name type="scientific">Ditylenchus destructor</name>
    <dbReference type="NCBI Taxonomy" id="166010"/>
    <lineage>
        <taxon>Eukaryota</taxon>
        <taxon>Metazoa</taxon>
        <taxon>Ecdysozoa</taxon>
        <taxon>Nematoda</taxon>
        <taxon>Chromadorea</taxon>
        <taxon>Rhabditida</taxon>
        <taxon>Tylenchina</taxon>
        <taxon>Tylenchomorpha</taxon>
        <taxon>Sphaerularioidea</taxon>
        <taxon>Anguinidae</taxon>
        <taxon>Anguininae</taxon>
        <taxon>Ditylenchus</taxon>
    </lineage>
</organism>
<proteinExistence type="predicted"/>
<protein>
    <submittedName>
        <fullName evidence="2">Uncharacterized protein</fullName>
    </submittedName>
</protein>
<comment type="caution">
    <text evidence="2">The sequence shown here is derived from an EMBL/GenBank/DDBJ whole genome shotgun (WGS) entry which is preliminary data.</text>
</comment>
<dbReference type="AlphaFoldDB" id="A0AAD4R0R8"/>
<dbReference type="EMBL" id="JAKKPZ010000098">
    <property type="protein sequence ID" value="KAI1702445.1"/>
    <property type="molecule type" value="Genomic_DNA"/>
</dbReference>
<keyword evidence="1" id="KW-0732">Signal</keyword>